<feature type="transmembrane region" description="Helical" evidence="9">
    <location>
        <begin position="505"/>
        <end position="526"/>
    </location>
</feature>
<reference evidence="11 12" key="1">
    <citation type="journal article" date="2011" name="J. Gen. Appl. Microbiol.">
        <title>Draft genome sequencing of the enigmatic yeast Saitoella complicata.</title>
        <authorList>
            <person name="Nishida H."/>
            <person name="Hamamoto M."/>
            <person name="Sugiyama J."/>
        </authorList>
    </citation>
    <scope>NUCLEOTIDE SEQUENCE [LARGE SCALE GENOMIC DNA]</scope>
    <source>
        <strain evidence="11 12">NRRL Y-17804</strain>
    </source>
</reference>
<evidence type="ECO:0000313" key="11">
    <source>
        <dbReference type="EMBL" id="GAO47901.1"/>
    </source>
</evidence>
<sequence length="628" mass="70330">MQAYVAHQTVNSFVWDNVSYNVKDKLILDNISGCVKRGEYIFCRIEIHRLTSESGSLMAIMGPSGCGKTSLLNILSARVKGSSVSGEVFADSTTKPVCRFVEQEDNLIGVLTVRETLMFAAKLDLPKSVTRKEREELVDGLIKIFGLEDVRNVKIGTAIQKGISGGQKRRVSIASQLISLPPVVFLDEPTSGLDSEAAFCVMRDMRKMAQQFNMIIIATVHQPSTVVFNLFDDLLLLSKGKTVYCGKREESEDFFAAHDVVIAVHANLAEVYLSVIDTDFAVDKGAAERRLNNLTNSWKGYVNSLSIPSSTKDDTTLIVHSVSSPSTPTEANDSEVVPTRRGPSFLYILWVLCHRSTLNAMRNMLAYWLRVVMYMALGVVMGTTFFHPPLTQERFPDRYHAMYFGMCFASFMSVAGVPAFLEERAVFCRERANGQYGVLHFSVANALVSSPFVLLVILGYTLVMYWGVQLKETASGFLIFLLFNWLNFLAAEAQVVFVSSMMPNFVIALTQVAFLNGLWMVLAGLVSRPLLPKFWKYTFANLDYQRYVWETLAVNEFGGREFECTPTPAGCVCQYADALNAHCKWSGDTYLESLQYGNVKIWEWFAVLISIIIIFRSLAAVALFYRRK</sequence>
<keyword evidence="12" id="KW-1185">Reference proteome</keyword>
<dbReference type="STRING" id="698492.A0A0E9NDX6"/>
<dbReference type="Pfam" id="PF19055">
    <property type="entry name" value="ABC2_membrane_7"/>
    <property type="match status" value="1"/>
</dbReference>
<dbReference type="InterPro" id="IPR003593">
    <property type="entry name" value="AAA+_ATPase"/>
</dbReference>
<reference evidence="11 12" key="2">
    <citation type="journal article" date="2014" name="J. Gen. Appl. Microbiol.">
        <title>The early diverging ascomycetous budding yeast Saitoella complicata has three histone deacetylases belonging to the Clr6, Hos2, and Rpd3 lineages.</title>
        <authorList>
            <person name="Nishida H."/>
            <person name="Matsumoto T."/>
            <person name="Kondo S."/>
            <person name="Hamamoto M."/>
            <person name="Yoshikawa H."/>
        </authorList>
    </citation>
    <scope>NUCLEOTIDE SEQUENCE [LARGE SCALE GENOMIC DNA]</scope>
    <source>
        <strain evidence="11 12">NRRL Y-17804</strain>
    </source>
</reference>
<evidence type="ECO:0000256" key="8">
    <source>
        <dbReference type="ARBA" id="ARBA00023136"/>
    </source>
</evidence>
<dbReference type="EMBL" id="BACD03000011">
    <property type="protein sequence ID" value="GAO47901.1"/>
    <property type="molecule type" value="Genomic_DNA"/>
</dbReference>
<evidence type="ECO:0000313" key="12">
    <source>
        <dbReference type="Proteomes" id="UP000033140"/>
    </source>
</evidence>
<protein>
    <recommendedName>
        <fullName evidence="10">ABC transporter domain-containing protein</fullName>
    </recommendedName>
</protein>
<feature type="transmembrane region" description="Helical" evidence="9">
    <location>
        <begin position="442"/>
        <end position="468"/>
    </location>
</feature>
<dbReference type="InterPro" id="IPR013525">
    <property type="entry name" value="ABC2_TM"/>
</dbReference>
<comment type="similarity">
    <text evidence="2">Belongs to the ABC transporter superfamily. ABCG family. Eye pigment precursor importer (TC 3.A.1.204) subfamily.</text>
</comment>
<dbReference type="PROSITE" id="PS00211">
    <property type="entry name" value="ABC_TRANSPORTER_1"/>
    <property type="match status" value="1"/>
</dbReference>
<feature type="transmembrane region" description="Helical" evidence="9">
    <location>
        <begin position="601"/>
        <end position="625"/>
    </location>
</feature>
<feature type="transmembrane region" description="Helical" evidence="9">
    <location>
        <begin position="365"/>
        <end position="387"/>
    </location>
</feature>
<dbReference type="Gene3D" id="3.40.50.300">
    <property type="entry name" value="P-loop containing nucleotide triphosphate hydrolases"/>
    <property type="match status" value="1"/>
</dbReference>
<dbReference type="OMA" id="FWYYTFY"/>
<name>A0A0E9NDX6_SAICN</name>
<dbReference type="GO" id="GO:0005524">
    <property type="term" value="F:ATP binding"/>
    <property type="evidence" value="ECO:0007669"/>
    <property type="project" value="UniProtKB-KW"/>
</dbReference>
<dbReference type="GO" id="GO:0016020">
    <property type="term" value="C:membrane"/>
    <property type="evidence" value="ECO:0007669"/>
    <property type="project" value="UniProtKB-SubCell"/>
</dbReference>
<keyword evidence="8 9" id="KW-0472">Membrane</keyword>
<accession>A0A0E9NDX6</accession>
<evidence type="ECO:0000256" key="7">
    <source>
        <dbReference type="ARBA" id="ARBA00022989"/>
    </source>
</evidence>
<keyword evidence="6" id="KW-0067">ATP-binding</keyword>
<dbReference type="InterPro" id="IPR017871">
    <property type="entry name" value="ABC_transporter-like_CS"/>
</dbReference>
<reference evidence="11 12" key="3">
    <citation type="journal article" date="2015" name="Genome Announc.">
        <title>Draft Genome Sequence of the Archiascomycetous Yeast Saitoella complicata.</title>
        <authorList>
            <person name="Yamauchi K."/>
            <person name="Kondo S."/>
            <person name="Hamamoto M."/>
            <person name="Takahashi Y."/>
            <person name="Ogura Y."/>
            <person name="Hayashi T."/>
            <person name="Nishida H."/>
        </authorList>
    </citation>
    <scope>NUCLEOTIDE SEQUENCE [LARGE SCALE GENOMIC DNA]</scope>
    <source>
        <strain evidence="11 12">NRRL Y-17804</strain>
    </source>
</reference>
<dbReference type="AlphaFoldDB" id="A0A0E9NDX6"/>
<feature type="transmembrane region" description="Helical" evidence="9">
    <location>
        <begin position="399"/>
        <end position="421"/>
    </location>
</feature>
<feature type="domain" description="ABC transporter" evidence="10">
    <location>
        <begin position="26"/>
        <end position="264"/>
    </location>
</feature>
<comment type="subcellular location">
    <subcellularLocation>
        <location evidence="1">Membrane</location>
        <topology evidence="1">Multi-pass membrane protein</topology>
    </subcellularLocation>
</comment>
<evidence type="ECO:0000259" key="10">
    <source>
        <dbReference type="PROSITE" id="PS50893"/>
    </source>
</evidence>
<keyword evidence="4 9" id="KW-0812">Transmembrane</keyword>
<gene>
    <name evidence="11" type="ORF">G7K_2097-t1</name>
</gene>
<keyword evidence="3" id="KW-0813">Transport</keyword>
<evidence type="ECO:0000256" key="2">
    <source>
        <dbReference type="ARBA" id="ARBA00005814"/>
    </source>
</evidence>
<evidence type="ECO:0000256" key="4">
    <source>
        <dbReference type="ARBA" id="ARBA00022692"/>
    </source>
</evidence>
<dbReference type="Pfam" id="PF01061">
    <property type="entry name" value="ABC2_membrane"/>
    <property type="match status" value="1"/>
</dbReference>
<keyword evidence="7 9" id="KW-1133">Transmembrane helix</keyword>
<dbReference type="InterPro" id="IPR052215">
    <property type="entry name" value="Plant_ABCG"/>
</dbReference>
<proteinExistence type="inferred from homology"/>
<dbReference type="GO" id="GO:0140359">
    <property type="term" value="F:ABC-type transporter activity"/>
    <property type="evidence" value="ECO:0007669"/>
    <property type="project" value="InterPro"/>
</dbReference>
<dbReference type="PANTHER" id="PTHR48042:SF11">
    <property type="entry name" value="ABC TRANSPORTER G FAMILY MEMBER 11"/>
    <property type="match status" value="1"/>
</dbReference>
<comment type="caution">
    <text evidence="11">The sequence shown here is derived from an EMBL/GenBank/DDBJ whole genome shotgun (WGS) entry which is preliminary data.</text>
</comment>
<evidence type="ECO:0000256" key="6">
    <source>
        <dbReference type="ARBA" id="ARBA00022840"/>
    </source>
</evidence>
<dbReference type="InterPro" id="IPR043926">
    <property type="entry name" value="ABCG_dom"/>
</dbReference>
<evidence type="ECO:0000256" key="3">
    <source>
        <dbReference type="ARBA" id="ARBA00022448"/>
    </source>
</evidence>
<dbReference type="GO" id="GO:0016887">
    <property type="term" value="F:ATP hydrolysis activity"/>
    <property type="evidence" value="ECO:0007669"/>
    <property type="project" value="InterPro"/>
</dbReference>
<feature type="transmembrane region" description="Helical" evidence="9">
    <location>
        <begin position="474"/>
        <end position="498"/>
    </location>
</feature>
<evidence type="ECO:0000256" key="5">
    <source>
        <dbReference type="ARBA" id="ARBA00022741"/>
    </source>
</evidence>
<evidence type="ECO:0000256" key="1">
    <source>
        <dbReference type="ARBA" id="ARBA00004141"/>
    </source>
</evidence>
<organism evidence="11 12">
    <name type="scientific">Saitoella complicata (strain BCRC 22490 / CBS 7301 / JCM 7358 / NBRC 10748 / NRRL Y-17804)</name>
    <dbReference type="NCBI Taxonomy" id="698492"/>
    <lineage>
        <taxon>Eukaryota</taxon>
        <taxon>Fungi</taxon>
        <taxon>Dikarya</taxon>
        <taxon>Ascomycota</taxon>
        <taxon>Taphrinomycotina</taxon>
        <taxon>Taphrinomycotina incertae sedis</taxon>
        <taxon>Saitoella</taxon>
    </lineage>
</organism>
<dbReference type="Pfam" id="PF00005">
    <property type="entry name" value="ABC_tran"/>
    <property type="match status" value="1"/>
</dbReference>
<evidence type="ECO:0000256" key="9">
    <source>
        <dbReference type="SAM" id="Phobius"/>
    </source>
</evidence>
<keyword evidence="5" id="KW-0547">Nucleotide-binding</keyword>
<dbReference type="PANTHER" id="PTHR48042">
    <property type="entry name" value="ABC TRANSPORTER G FAMILY MEMBER 11"/>
    <property type="match status" value="1"/>
</dbReference>
<dbReference type="SMART" id="SM00382">
    <property type="entry name" value="AAA"/>
    <property type="match status" value="1"/>
</dbReference>
<dbReference type="InterPro" id="IPR003439">
    <property type="entry name" value="ABC_transporter-like_ATP-bd"/>
</dbReference>
<dbReference type="PROSITE" id="PS50893">
    <property type="entry name" value="ABC_TRANSPORTER_2"/>
    <property type="match status" value="1"/>
</dbReference>
<dbReference type="InterPro" id="IPR027417">
    <property type="entry name" value="P-loop_NTPase"/>
</dbReference>
<dbReference type="Proteomes" id="UP000033140">
    <property type="component" value="Unassembled WGS sequence"/>
</dbReference>
<dbReference type="SUPFAM" id="SSF52540">
    <property type="entry name" value="P-loop containing nucleoside triphosphate hydrolases"/>
    <property type="match status" value="1"/>
</dbReference>